<gene>
    <name evidence="2" type="ORF">G7B40_029975</name>
</gene>
<dbReference type="AlphaFoldDB" id="A0AAP5IC83"/>
<keyword evidence="3" id="KW-1185">Reference proteome</keyword>
<dbReference type="EMBL" id="JAALHA020000019">
    <property type="protein sequence ID" value="MDR9898756.1"/>
    <property type="molecule type" value="Genomic_DNA"/>
</dbReference>
<evidence type="ECO:0000313" key="2">
    <source>
        <dbReference type="EMBL" id="MDR9898756.1"/>
    </source>
</evidence>
<evidence type="ECO:0000313" key="3">
    <source>
        <dbReference type="Proteomes" id="UP000667802"/>
    </source>
</evidence>
<sequence>MDRSNDSKRTSPANTRNTRRREITLWRFRQMCRFWQPIVTLAAGIVSILVALWNLLH</sequence>
<protein>
    <submittedName>
        <fullName evidence="2">Uncharacterized protein</fullName>
    </submittedName>
</protein>
<reference evidence="3" key="1">
    <citation type="journal article" date="2021" name="Science">
        <title>Hunting the eagle killer: A cyanobacterial neurotoxin causes vacuolar myelinopathy.</title>
        <authorList>
            <person name="Breinlinger S."/>
            <person name="Phillips T.J."/>
            <person name="Haram B.N."/>
            <person name="Mares J."/>
            <person name="Martinez Yerena J.A."/>
            <person name="Hrouzek P."/>
            <person name="Sobotka R."/>
            <person name="Henderson W.M."/>
            <person name="Schmieder P."/>
            <person name="Williams S.M."/>
            <person name="Lauderdale J.D."/>
            <person name="Wilde H.D."/>
            <person name="Gerrin W."/>
            <person name="Kust A."/>
            <person name="Washington J.W."/>
            <person name="Wagner C."/>
            <person name="Geier B."/>
            <person name="Liebeke M."/>
            <person name="Enke H."/>
            <person name="Niedermeyer T.H.J."/>
            <person name="Wilde S.B."/>
        </authorList>
    </citation>
    <scope>NUCLEOTIDE SEQUENCE [LARGE SCALE GENOMIC DNA]</scope>
    <source>
        <strain evidence="3">Thurmond2011</strain>
    </source>
</reference>
<organism evidence="2 3">
    <name type="scientific">Aetokthonos hydrillicola Thurmond2011</name>
    <dbReference type="NCBI Taxonomy" id="2712845"/>
    <lineage>
        <taxon>Bacteria</taxon>
        <taxon>Bacillati</taxon>
        <taxon>Cyanobacteriota</taxon>
        <taxon>Cyanophyceae</taxon>
        <taxon>Nostocales</taxon>
        <taxon>Hapalosiphonaceae</taxon>
        <taxon>Aetokthonos</taxon>
    </lineage>
</organism>
<keyword evidence="1" id="KW-0812">Transmembrane</keyword>
<proteinExistence type="predicted"/>
<keyword evidence="1" id="KW-1133">Transmembrane helix</keyword>
<comment type="caution">
    <text evidence="2">The sequence shown here is derived from an EMBL/GenBank/DDBJ whole genome shotgun (WGS) entry which is preliminary data.</text>
</comment>
<dbReference type="Proteomes" id="UP000667802">
    <property type="component" value="Unassembled WGS sequence"/>
</dbReference>
<accession>A0AAP5IC83</accession>
<feature type="transmembrane region" description="Helical" evidence="1">
    <location>
        <begin position="34"/>
        <end position="56"/>
    </location>
</feature>
<keyword evidence="1" id="KW-0472">Membrane</keyword>
<name>A0AAP5IC83_9CYAN</name>
<evidence type="ECO:0000256" key="1">
    <source>
        <dbReference type="SAM" id="Phobius"/>
    </source>
</evidence>